<dbReference type="RefSeq" id="WP_239082525.1">
    <property type="nucleotide sequence ID" value="NZ_BOMX01000117.1"/>
</dbReference>
<protein>
    <recommendedName>
        <fullName evidence="5">Polysaccharide lyase-like protein</fullName>
    </recommendedName>
</protein>
<keyword evidence="2" id="KW-0732">Signal</keyword>
<feature type="signal peptide" evidence="2">
    <location>
        <begin position="1"/>
        <end position="22"/>
    </location>
</feature>
<proteinExistence type="predicted"/>
<name>A0A561WRZ6_ACTTI</name>
<feature type="region of interest" description="Disordered" evidence="1">
    <location>
        <begin position="20"/>
        <end position="57"/>
    </location>
</feature>
<evidence type="ECO:0000313" key="3">
    <source>
        <dbReference type="EMBL" id="TWG26641.1"/>
    </source>
</evidence>
<evidence type="ECO:0000256" key="2">
    <source>
        <dbReference type="SAM" id="SignalP"/>
    </source>
</evidence>
<evidence type="ECO:0000313" key="4">
    <source>
        <dbReference type="Proteomes" id="UP000320239"/>
    </source>
</evidence>
<evidence type="ECO:0008006" key="5">
    <source>
        <dbReference type="Google" id="ProtNLM"/>
    </source>
</evidence>
<sequence length="356" mass="38015">MRRRSVARWWALIGLLAGGAGAAPASSARPDRLPVCRASGPAPSRPPSGPAAVSAPGACRAAVPESSVRTGRPGFTPSGYHHLGAGTSTEWSGVSGRFAVVDGSIRPDTYDFVAGRFMVKRDLGKGEIAWLEAGWSETGWASPGRPHVYTFNTNTKSWQFYDQYPIKPGDTVWLDLHTDADGVWQAWLWWNNRWNLLTAQKLPIGSTALVEQYVEVHVDASKPGLIQVPPVKVDNVQLRPPGGGPSRFWREDVGTLTGVSPGQQQRSGGFCLDWVTRYDTWNAGDCPDPAPAPVEPGPAATPAEPRPVGARAKAGAATTRAKSRPAARAERVPTAGRVGVRRSGGRDEPRPPGAGR</sequence>
<comment type="caution">
    <text evidence="3">The sequence shown here is derived from an EMBL/GenBank/DDBJ whole genome shotgun (WGS) entry which is preliminary data.</text>
</comment>
<feature type="compositionally biased region" description="Low complexity" evidence="1">
    <location>
        <begin position="297"/>
        <end position="320"/>
    </location>
</feature>
<dbReference type="Proteomes" id="UP000320239">
    <property type="component" value="Unassembled WGS sequence"/>
</dbReference>
<organism evidence="3 4">
    <name type="scientific">Actinoplanes teichomyceticus</name>
    <dbReference type="NCBI Taxonomy" id="1867"/>
    <lineage>
        <taxon>Bacteria</taxon>
        <taxon>Bacillati</taxon>
        <taxon>Actinomycetota</taxon>
        <taxon>Actinomycetes</taxon>
        <taxon>Micromonosporales</taxon>
        <taxon>Micromonosporaceae</taxon>
        <taxon>Actinoplanes</taxon>
    </lineage>
</organism>
<feature type="chain" id="PRO_5022211342" description="Polysaccharide lyase-like protein" evidence="2">
    <location>
        <begin position="23"/>
        <end position="356"/>
    </location>
</feature>
<evidence type="ECO:0000256" key="1">
    <source>
        <dbReference type="SAM" id="MobiDB-lite"/>
    </source>
</evidence>
<reference evidence="3 4" key="1">
    <citation type="submission" date="2019-06" db="EMBL/GenBank/DDBJ databases">
        <title>Sequencing the genomes of 1000 actinobacteria strains.</title>
        <authorList>
            <person name="Klenk H.-P."/>
        </authorList>
    </citation>
    <scope>NUCLEOTIDE SEQUENCE [LARGE SCALE GENOMIC DNA]</scope>
    <source>
        <strain evidence="3 4">DSM 43866</strain>
    </source>
</reference>
<accession>A0A561WRZ6</accession>
<dbReference type="EMBL" id="VIWY01000001">
    <property type="protein sequence ID" value="TWG26641.1"/>
    <property type="molecule type" value="Genomic_DNA"/>
</dbReference>
<feature type="region of interest" description="Disordered" evidence="1">
    <location>
        <begin position="286"/>
        <end position="356"/>
    </location>
</feature>
<keyword evidence="4" id="KW-1185">Reference proteome</keyword>
<gene>
    <name evidence="3" type="ORF">FHX34_1011637</name>
</gene>
<dbReference type="AlphaFoldDB" id="A0A561WRZ6"/>